<keyword evidence="4" id="KW-1185">Reference proteome</keyword>
<sequence>MDAELPVFTQEEMAIDEAQGFPKAYGLLCKNSVTISPFAHGPPHSFIPYALQSQEVLKVKKLNQMFPIIDPEACSFENLRSYVDFLWEKLDHLGNAEFEPALFRVDCFGNVVYRNADPASPLAWDIDHWFPCSRGGKTVPSNLRILQRQVCKKKKNKLDFLIPWWDLQLGISVNQFLSIFGSRNLDFRRRAFSFFFPDGGGEELNCLQNLYLHSFTQKFTDAKSKQGLAAVTTLLSQNSSDRMVLKSVDLNKSLRQNSPFPASMKSFHKEDVANQELRRLRSCISKENNQPLVDDHESNPYLTISQARDSLRQRKEARKLQAEISQLDEKLNELKQKSYLERLTLKELEAEIVKRRKRVEKCRQLSEAQACYHSLLEKMMKDAMNQTVVYKEQLRLNQAKSNTIMARLEAQRAGRDASENALRRKCKQRDELEVHAIACSEQGPKKSQISDDFQENNNSLSSTKRVRRPTKKKLRVFLEEEQKAFEAGISLSFDDQEELEESTSNANDEEDHCQTSKANKIKDDILLNSKLKGIALGEESYERTNDQKRQISYPYSSLDIVEGDGTNLFSKNKNLNVSNKLKQIQHRELNVIKTNKSCKKNNDPENHTSFPSHSSYNVKGLDAILVSNKLKEVQKRGLEAIKLNESQKQWNLHSSSHEQQEENIEFQNRVGKVNVEKWLQILLQNAKEGSPYSGSHPAPRKFDKPTINTNIEIKQNEIEPITITNAREKQCSDKMDSEKRFNTTGSAWNVASTSRKSSKVEDNEEIKADSPKCESSRRFLSFLSSPAKIWRMRKGVEWMRRKPKFTSDDEDVNLSCNFMNSNMISNIVSKTTKKESKK</sequence>
<feature type="region of interest" description="Disordered" evidence="2">
    <location>
        <begin position="443"/>
        <end position="467"/>
    </location>
</feature>
<feature type="compositionally biased region" description="Acidic residues" evidence="2">
    <location>
        <begin position="495"/>
        <end position="511"/>
    </location>
</feature>
<dbReference type="Proteomes" id="UP000233837">
    <property type="component" value="Unassembled WGS sequence"/>
</dbReference>
<reference evidence="3 4" key="2">
    <citation type="journal article" date="2017" name="Nature">
        <title>The Apostasia genome and the evolution of orchids.</title>
        <authorList>
            <person name="Zhang G.Q."/>
            <person name="Liu K.W."/>
            <person name="Li Z."/>
            <person name="Lohaus R."/>
            <person name="Hsiao Y.Y."/>
            <person name="Niu S.C."/>
            <person name="Wang J.Y."/>
            <person name="Lin Y.C."/>
            <person name="Xu Q."/>
            <person name="Chen L.J."/>
            <person name="Yoshida K."/>
            <person name="Fujiwara S."/>
            <person name="Wang Z.W."/>
            <person name="Zhang Y.Q."/>
            <person name="Mitsuda N."/>
            <person name="Wang M."/>
            <person name="Liu G.H."/>
            <person name="Pecoraro L."/>
            <person name="Huang H.X."/>
            <person name="Xiao X.J."/>
            <person name="Lin M."/>
            <person name="Wu X.Y."/>
            <person name="Wu W.L."/>
            <person name="Chen Y.Y."/>
            <person name="Chang S.B."/>
            <person name="Sakamoto S."/>
            <person name="Ohme-Takagi M."/>
            <person name="Yagi M."/>
            <person name="Zeng S.J."/>
            <person name="Shen C.Y."/>
            <person name="Yeh C.M."/>
            <person name="Luo Y.B."/>
            <person name="Tsai W.C."/>
            <person name="Van de Peer Y."/>
            <person name="Liu Z.J."/>
        </authorList>
    </citation>
    <scope>NUCLEOTIDE SEQUENCE [LARGE SCALE GENOMIC DNA]</scope>
    <source>
        <tissue evidence="3">The whole plant</tissue>
    </source>
</reference>
<evidence type="ECO:0000256" key="1">
    <source>
        <dbReference type="SAM" id="Coils"/>
    </source>
</evidence>
<dbReference type="EMBL" id="KZ502795">
    <property type="protein sequence ID" value="PKU72964.1"/>
    <property type="molecule type" value="Genomic_DNA"/>
</dbReference>
<dbReference type="PANTHER" id="PTHR33427:SF2">
    <property type="entry name" value="TRICHOHYALIN"/>
    <property type="match status" value="1"/>
</dbReference>
<protein>
    <submittedName>
        <fullName evidence="3">Uncharacterized protein</fullName>
    </submittedName>
</protein>
<gene>
    <name evidence="3" type="ORF">MA16_Dca007527</name>
</gene>
<feature type="coiled-coil region" evidence="1">
    <location>
        <begin position="310"/>
        <end position="365"/>
    </location>
</feature>
<dbReference type="AlphaFoldDB" id="A0A2I0WBC1"/>
<evidence type="ECO:0000313" key="3">
    <source>
        <dbReference type="EMBL" id="PKU72964.1"/>
    </source>
</evidence>
<organism evidence="3 4">
    <name type="scientific">Dendrobium catenatum</name>
    <dbReference type="NCBI Taxonomy" id="906689"/>
    <lineage>
        <taxon>Eukaryota</taxon>
        <taxon>Viridiplantae</taxon>
        <taxon>Streptophyta</taxon>
        <taxon>Embryophyta</taxon>
        <taxon>Tracheophyta</taxon>
        <taxon>Spermatophyta</taxon>
        <taxon>Magnoliopsida</taxon>
        <taxon>Liliopsida</taxon>
        <taxon>Asparagales</taxon>
        <taxon>Orchidaceae</taxon>
        <taxon>Epidendroideae</taxon>
        <taxon>Malaxideae</taxon>
        <taxon>Dendrobiinae</taxon>
        <taxon>Dendrobium</taxon>
    </lineage>
</organism>
<feature type="region of interest" description="Disordered" evidence="2">
    <location>
        <begin position="495"/>
        <end position="517"/>
    </location>
</feature>
<evidence type="ECO:0000256" key="2">
    <source>
        <dbReference type="SAM" id="MobiDB-lite"/>
    </source>
</evidence>
<dbReference type="OrthoDB" id="608866at2759"/>
<proteinExistence type="predicted"/>
<reference evidence="3 4" key="1">
    <citation type="journal article" date="2016" name="Sci. Rep.">
        <title>The Dendrobium catenatum Lindl. genome sequence provides insights into polysaccharide synthase, floral development and adaptive evolution.</title>
        <authorList>
            <person name="Zhang G.Q."/>
            <person name="Xu Q."/>
            <person name="Bian C."/>
            <person name="Tsai W.C."/>
            <person name="Yeh C.M."/>
            <person name="Liu K.W."/>
            <person name="Yoshida K."/>
            <person name="Zhang L.S."/>
            <person name="Chang S.B."/>
            <person name="Chen F."/>
            <person name="Shi Y."/>
            <person name="Su Y.Y."/>
            <person name="Zhang Y.Q."/>
            <person name="Chen L.J."/>
            <person name="Yin Y."/>
            <person name="Lin M."/>
            <person name="Huang H."/>
            <person name="Deng H."/>
            <person name="Wang Z.W."/>
            <person name="Zhu S.L."/>
            <person name="Zhao X."/>
            <person name="Deng C."/>
            <person name="Niu S.C."/>
            <person name="Huang J."/>
            <person name="Wang M."/>
            <person name="Liu G.H."/>
            <person name="Yang H.J."/>
            <person name="Xiao X.J."/>
            <person name="Hsiao Y.Y."/>
            <person name="Wu W.L."/>
            <person name="Chen Y.Y."/>
            <person name="Mitsuda N."/>
            <person name="Ohme-Takagi M."/>
            <person name="Luo Y.B."/>
            <person name="Van de Peer Y."/>
            <person name="Liu Z.J."/>
        </authorList>
    </citation>
    <scope>NUCLEOTIDE SEQUENCE [LARGE SCALE GENOMIC DNA]</scope>
    <source>
        <tissue evidence="3">The whole plant</tissue>
    </source>
</reference>
<name>A0A2I0WBC1_9ASPA</name>
<dbReference type="PANTHER" id="PTHR33427">
    <property type="entry name" value="HNH ENDONUCLEASE"/>
    <property type="match status" value="1"/>
</dbReference>
<feature type="compositionally biased region" description="Polar residues" evidence="2">
    <location>
        <begin position="445"/>
        <end position="463"/>
    </location>
</feature>
<accession>A0A2I0WBC1</accession>
<keyword evidence="1" id="KW-0175">Coiled coil</keyword>
<evidence type="ECO:0000313" key="4">
    <source>
        <dbReference type="Proteomes" id="UP000233837"/>
    </source>
</evidence>